<proteinExistence type="predicted"/>
<keyword evidence="1" id="KW-0812">Transmembrane</keyword>
<comment type="caution">
    <text evidence="2">The sequence shown here is derived from an EMBL/GenBank/DDBJ whole genome shotgun (WGS) entry which is preliminary data.</text>
</comment>
<keyword evidence="3" id="KW-1185">Reference proteome</keyword>
<keyword evidence="2" id="KW-0067">ATP-binding</keyword>
<keyword evidence="2" id="KW-0547">Nucleotide-binding</keyword>
<organism evidence="2 3">
    <name type="scientific">Marasmiellus scandens</name>
    <dbReference type="NCBI Taxonomy" id="2682957"/>
    <lineage>
        <taxon>Eukaryota</taxon>
        <taxon>Fungi</taxon>
        <taxon>Dikarya</taxon>
        <taxon>Basidiomycota</taxon>
        <taxon>Agaricomycotina</taxon>
        <taxon>Agaricomycetes</taxon>
        <taxon>Agaricomycetidae</taxon>
        <taxon>Agaricales</taxon>
        <taxon>Marasmiineae</taxon>
        <taxon>Omphalotaceae</taxon>
        <taxon>Marasmiellus</taxon>
    </lineage>
</organism>
<evidence type="ECO:0000313" key="2">
    <source>
        <dbReference type="EMBL" id="KAK7467567.1"/>
    </source>
</evidence>
<dbReference type="EMBL" id="JBANRG010000004">
    <property type="protein sequence ID" value="KAK7467567.1"/>
    <property type="molecule type" value="Genomic_DNA"/>
</dbReference>
<protein>
    <submittedName>
        <fullName evidence="2">ATP-binding cassette transporter snq2</fullName>
    </submittedName>
</protein>
<evidence type="ECO:0000313" key="3">
    <source>
        <dbReference type="Proteomes" id="UP001498398"/>
    </source>
</evidence>
<dbReference type="Proteomes" id="UP001498398">
    <property type="component" value="Unassembled WGS sequence"/>
</dbReference>
<keyword evidence="1" id="KW-1133">Transmembrane helix</keyword>
<keyword evidence="1" id="KW-0472">Membrane</keyword>
<gene>
    <name evidence="2" type="primary">SNQ2_3</name>
    <name evidence="2" type="ORF">VKT23_004620</name>
</gene>
<accession>A0ABR1K122</accession>
<name>A0ABR1K122_9AGAR</name>
<sequence>MGSITRLSTKPLCFQSISRILFIYEQQTAGQILCIASLYFVSLADMVMFSIFLLFIFTVRLVMKGFFRTLVAACTSEAVVQTFADIVILASSMYASYQIPKLMMIGALQWILYINRQGWTSIKFPPNILSLS</sequence>
<evidence type="ECO:0000256" key="1">
    <source>
        <dbReference type="SAM" id="Phobius"/>
    </source>
</evidence>
<dbReference type="GO" id="GO:0005524">
    <property type="term" value="F:ATP binding"/>
    <property type="evidence" value="ECO:0007669"/>
    <property type="project" value="UniProtKB-KW"/>
</dbReference>
<feature type="transmembrane region" description="Helical" evidence="1">
    <location>
        <begin position="46"/>
        <end position="63"/>
    </location>
</feature>
<reference evidence="2 3" key="1">
    <citation type="submission" date="2024-01" db="EMBL/GenBank/DDBJ databases">
        <title>A draft genome for the cacao thread blight pathogen Marasmiellus scandens.</title>
        <authorList>
            <person name="Baruah I.K."/>
            <person name="Leung J."/>
            <person name="Bukari Y."/>
            <person name="Amoako-Attah I."/>
            <person name="Meinhardt L.W."/>
            <person name="Bailey B.A."/>
            <person name="Cohen S.P."/>
        </authorList>
    </citation>
    <scope>NUCLEOTIDE SEQUENCE [LARGE SCALE GENOMIC DNA]</scope>
    <source>
        <strain evidence="2 3">GH-19</strain>
    </source>
</reference>